<feature type="compositionally biased region" description="Polar residues" evidence="1">
    <location>
        <begin position="17"/>
        <end position="36"/>
    </location>
</feature>
<evidence type="ECO:0000313" key="4">
    <source>
        <dbReference type="Proteomes" id="UP000279057"/>
    </source>
</evidence>
<dbReference type="AlphaFoldDB" id="A0A3M3FRE4"/>
<feature type="transmembrane region" description="Helical" evidence="2">
    <location>
        <begin position="73"/>
        <end position="96"/>
    </location>
</feature>
<accession>A0A3M3FRE4</accession>
<dbReference type="Proteomes" id="UP000279057">
    <property type="component" value="Unassembled WGS sequence"/>
</dbReference>
<feature type="transmembrane region" description="Helical" evidence="2">
    <location>
        <begin position="108"/>
        <end position="132"/>
    </location>
</feature>
<evidence type="ECO:0000256" key="1">
    <source>
        <dbReference type="SAM" id="MobiDB-lite"/>
    </source>
</evidence>
<keyword evidence="2" id="KW-0472">Membrane</keyword>
<evidence type="ECO:0000256" key="2">
    <source>
        <dbReference type="SAM" id="Phobius"/>
    </source>
</evidence>
<comment type="caution">
    <text evidence="3">The sequence shown here is derived from an EMBL/GenBank/DDBJ whole genome shotgun (WGS) entry which is preliminary data.</text>
</comment>
<gene>
    <name evidence="3" type="ORF">ALQ74_02874</name>
</gene>
<feature type="region of interest" description="Disordered" evidence="1">
    <location>
        <begin position="1"/>
        <end position="36"/>
    </location>
</feature>
<organism evidence="3 4">
    <name type="scientific">Pseudomonas savastanoi pv. glycinea</name>
    <name type="common">Pseudomonas syringae pv. glycinea</name>
    <dbReference type="NCBI Taxonomy" id="318"/>
    <lineage>
        <taxon>Bacteria</taxon>
        <taxon>Pseudomonadati</taxon>
        <taxon>Pseudomonadota</taxon>
        <taxon>Gammaproteobacteria</taxon>
        <taxon>Pseudomonadales</taxon>
        <taxon>Pseudomonadaceae</taxon>
        <taxon>Pseudomonas</taxon>
    </lineage>
</organism>
<feature type="transmembrane region" description="Helical" evidence="2">
    <location>
        <begin position="139"/>
        <end position="157"/>
    </location>
</feature>
<proteinExistence type="predicted"/>
<evidence type="ECO:0000313" key="3">
    <source>
        <dbReference type="EMBL" id="RMM64481.1"/>
    </source>
</evidence>
<keyword evidence="2" id="KW-0812">Transmembrane</keyword>
<sequence>MAHRPSGSLSHLKARVSGTSGSARLNTDCTDASSQGPHPTIPLLKRIGMHSRNPNKAKTAMDAAPRTSKISEILVKISAGIVWMIGVIWSIFTYLFPDPTILGLSVDFINWKTLIIIVSTVMLFSGLGIAILARKLPSLLKLGVWMALSLFLCAVFFKLGGEYAKPSVEFARSQKLFTENDNANMFGKRSETVDNLSIELLDCDQNGQSPTCTLELINKSADRDFRFLNPVSLFEETGGALGLTQMHVGDAKYDRWDSFQLIRNVPTRVTLIFEATKGRLKKSPALKLTFRDRESKENVLKFKEVKVN</sequence>
<protein>
    <submittedName>
        <fullName evidence="3">Uncharacterized protein</fullName>
    </submittedName>
</protein>
<name>A0A3M3FRE4_PSESG</name>
<reference evidence="3 4" key="1">
    <citation type="submission" date="2018-08" db="EMBL/GenBank/DDBJ databases">
        <title>Recombination of ecologically and evolutionarily significant loci maintains genetic cohesion in the Pseudomonas syringae species complex.</title>
        <authorList>
            <person name="Dillon M."/>
            <person name="Thakur S."/>
            <person name="Almeida R.N.D."/>
            <person name="Weir B.S."/>
            <person name="Guttman D.S."/>
        </authorList>
    </citation>
    <scope>NUCLEOTIDE SEQUENCE [LARGE SCALE GENOMIC DNA]</scope>
    <source>
        <strain evidence="3 4">ICMP 4332</strain>
    </source>
</reference>
<dbReference type="EMBL" id="RBOM01000143">
    <property type="protein sequence ID" value="RMM64481.1"/>
    <property type="molecule type" value="Genomic_DNA"/>
</dbReference>
<keyword evidence="2" id="KW-1133">Transmembrane helix</keyword>